<gene>
    <name evidence="1" type="ORF">BJ322DRAFT_1071188</name>
</gene>
<accession>A0A9P6HC26</accession>
<protein>
    <submittedName>
        <fullName evidence="1">Uncharacterized protein</fullName>
    </submittedName>
</protein>
<evidence type="ECO:0000313" key="1">
    <source>
        <dbReference type="EMBL" id="KAF9783487.1"/>
    </source>
</evidence>
<proteinExistence type="predicted"/>
<dbReference type="OrthoDB" id="3309811at2759"/>
<reference evidence="1" key="1">
    <citation type="journal article" date="2020" name="Nat. Commun.">
        <title>Large-scale genome sequencing of mycorrhizal fungi provides insights into the early evolution of symbiotic traits.</title>
        <authorList>
            <person name="Miyauchi S."/>
            <person name="Kiss E."/>
            <person name="Kuo A."/>
            <person name="Drula E."/>
            <person name="Kohler A."/>
            <person name="Sanchez-Garcia M."/>
            <person name="Morin E."/>
            <person name="Andreopoulos B."/>
            <person name="Barry K.W."/>
            <person name="Bonito G."/>
            <person name="Buee M."/>
            <person name="Carver A."/>
            <person name="Chen C."/>
            <person name="Cichocki N."/>
            <person name="Clum A."/>
            <person name="Culley D."/>
            <person name="Crous P.W."/>
            <person name="Fauchery L."/>
            <person name="Girlanda M."/>
            <person name="Hayes R.D."/>
            <person name="Keri Z."/>
            <person name="LaButti K."/>
            <person name="Lipzen A."/>
            <person name="Lombard V."/>
            <person name="Magnuson J."/>
            <person name="Maillard F."/>
            <person name="Murat C."/>
            <person name="Nolan M."/>
            <person name="Ohm R.A."/>
            <person name="Pangilinan J."/>
            <person name="Pereira M.F."/>
            <person name="Perotto S."/>
            <person name="Peter M."/>
            <person name="Pfister S."/>
            <person name="Riley R."/>
            <person name="Sitrit Y."/>
            <person name="Stielow J.B."/>
            <person name="Szollosi G."/>
            <person name="Zifcakova L."/>
            <person name="Stursova M."/>
            <person name="Spatafora J.W."/>
            <person name="Tedersoo L."/>
            <person name="Vaario L.M."/>
            <person name="Yamada A."/>
            <person name="Yan M."/>
            <person name="Wang P."/>
            <person name="Xu J."/>
            <person name="Bruns T."/>
            <person name="Baldrian P."/>
            <person name="Vilgalys R."/>
            <person name="Dunand C."/>
            <person name="Henrissat B."/>
            <person name="Grigoriev I.V."/>
            <person name="Hibbett D."/>
            <person name="Nagy L.G."/>
            <person name="Martin F.M."/>
        </authorList>
    </citation>
    <scope>NUCLEOTIDE SEQUENCE</scope>
    <source>
        <strain evidence="1">UH-Tt-Lm1</strain>
    </source>
</reference>
<organism evidence="1 2">
    <name type="scientific">Thelephora terrestris</name>
    <dbReference type="NCBI Taxonomy" id="56493"/>
    <lineage>
        <taxon>Eukaryota</taxon>
        <taxon>Fungi</taxon>
        <taxon>Dikarya</taxon>
        <taxon>Basidiomycota</taxon>
        <taxon>Agaricomycotina</taxon>
        <taxon>Agaricomycetes</taxon>
        <taxon>Thelephorales</taxon>
        <taxon>Thelephoraceae</taxon>
        <taxon>Thelephora</taxon>
    </lineage>
</organism>
<feature type="non-terminal residue" evidence="1">
    <location>
        <position position="1"/>
    </location>
</feature>
<name>A0A9P6HC26_9AGAM</name>
<sequence>MSAKVFTKDGVQVRRLKSGRCVLEDEWKRYLKFNEVLHVSYMFKNEPFEKLPTPYEPIPKLDHCPPTLRFGFGISEPFVVFRRVALENNLAEPEEFLKPYAFYLLLTRVEALLNKLCGLEPPRVIYCEYIYSKEAQVVLEISTNYALGIPGDKVDVALRTIKEVFSLPDDTKPKWYLDVGIDEKARDEYLLP</sequence>
<dbReference type="Proteomes" id="UP000736335">
    <property type="component" value="Unassembled WGS sequence"/>
</dbReference>
<reference evidence="1" key="2">
    <citation type="submission" date="2020-11" db="EMBL/GenBank/DDBJ databases">
        <authorList>
            <consortium name="DOE Joint Genome Institute"/>
            <person name="Kuo A."/>
            <person name="Miyauchi S."/>
            <person name="Kiss E."/>
            <person name="Drula E."/>
            <person name="Kohler A."/>
            <person name="Sanchez-Garcia M."/>
            <person name="Andreopoulos B."/>
            <person name="Barry K.W."/>
            <person name="Bonito G."/>
            <person name="Buee M."/>
            <person name="Carver A."/>
            <person name="Chen C."/>
            <person name="Cichocki N."/>
            <person name="Clum A."/>
            <person name="Culley D."/>
            <person name="Crous P.W."/>
            <person name="Fauchery L."/>
            <person name="Girlanda M."/>
            <person name="Hayes R."/>
            <person name="Keri Z."/>
            <person name="Labutti K."/>
            <person name="Lipzen A."/>
            <person name="Lombard V."/>
            <person name="Magnuson J."/>
            <person name="Maillard F."/>
            <person name="Morin E."/>
            <person name="Murat C."/>
            <person name="Nolan M."/>
            <person name="Ohm R."/>
            <person name="Pangilinan J."/>
            <person name="Pereira M."/>
            <person name="Perotto S."/>
            <person name="Peter M."/>
            <person name="Riley R."/>
            <person name="Sitrit Y."/>
            <person name="Stielow B."/>
            <person name="Szollosi G."/>
            <person name="Zifcakova L."/>
            <person name="Stursova M."/>
            <person name="Spatafora J.W."/>
            <person name="Tedersoo L."/>
            <person name="Vaario L.-M."/>
            <person name="Yamada A."/>
            <person name="Yan M."/>
            <person name="Wang P."/>
            <person name="Xu J."/>
            <person name="Bruns T."/>
            <person name="Baldrian P."/>
            <person name="Vilgalys R."/>
            <person name="Henrissat B."/>
            <person name="Grigoriev I.V."/>
            <person name="Hibbett D."/>
            <person name="Nagy L.G."/>
            <person name="Martin F.M."/>
        </authorList>
    </citation>
    <scope>NUCLEOTIDE SEQUENCE</scope>
    <source>
        <strain evidence="1">UH-Tt-Lm1</strain>
    </source>
</reference>
<evidence type="ECO:0000313" key="2">
    <source>
        <dbReference type="Proteomes" id="UP000736335"/>
    </source>
</evidence>
<comment type="caution">
    <text evidence="1">The sequence shown here is derived from an EMBL/GenBank/DDBJ whole genome shotgun (WGS) entry which is preliminary data.</text>
</comment>
<dbReference type="AlphaFoldDB" id="A0A9P6HC26"/>
<keyword evidence="2" id="KW-1185">Reference proteome</keyword>
<dbReference type="EMBL" id="WIUZ02000010">
    <property type="protein sequence ID" value="KAF9783487.1"/>
    <property type="molecule type" value="Genomic_DNA"/>
</dbReference>